<evidence type="ECO:0000256" key="15">
    <source>
        <dbReference type="PIRSR" id="PIRSR001619-1"/>
    </source>
</evidence>
<dbReference type="AlphaFoldDB" id="A0A840UMT0"/>
<dbReference type="UniPathway" id="UPA00078">
    <property type="reaction ID" value="UER00162"/>
</dbReference>
<comment type="cofactor">
    <cofactor evidence="14">
        <name>[2Fe-2S] cluster</name>
        <dbReference type="ChEBI" id="CHEBI:190135"/>
    </cofactor>
    <text evidence="14">Binds 1 [2Fe-2S] cluster. The cluster is coordinated with 3 cysteines and 1 arginine.</text>
</comment>
<feature type="binding site" evidence="14 15">
    <location>
        <position position="106"/>
    </location>
    <ligand>
        <name>[2Fe-2S] cluster</name>
        <dbReference type="ChEBI" id="CHEBI:190135"/>
    </ligand>
</feature>
<sequence>MVNVSEFVERIQANELLNKNEILPLITAPLDVICSGADRIRRHFNKDRFDICSIVNAKSGVCSEDCKFCAQSRRYATNTTYYELVDNDVLIQTAIYCHARGVRRFSIVTSGKRLSDNEIDRICHAVRQIKATTALGICVSIGLSTEDQLVQLKDAGVTRIHNNLEASENFFPKICTTHTFRQKVETILTAQRYGFEICSGGIIGLGETFEDRIDLAFAARELNVVSMPINILNPIPGTPFATKEKLSEEEVLRTIAMTRFIHPACVLRLAGGRALLADNGRRCFTSGANAVITGDMLTTSGSQVEDDIRMITSLGYSIEGEALR</sequence>
<evidence type="ECO:0000256" key="7">
    <source>
        <dbReference type="ARBA" id="ARBA00022691"/>
    </source>
</evidence>
<dbReference type="Proteomes" id="UP000539642">
    <property type="component" value="Unassembled WGS sequence"/>
</dbReference>
<feature type="binding site" evidence="14 15">
    <location>
        <position position="62"/>
    </location>
    <ligand>
        <name>[4Fe-4S] cluster</name>
        <dbReference type="ChEBI" id="CHEBI:49883"/>
        <note>4Fe-4S-S-AdoMet</note>
    </ligand>
</feature>
<keyword evidence="9 14" id="KW-0479">Metal-binding</keyword>
<dbReference type="GO" id="GO:0005506">
    <property type="term" value="F:iron ion binding"/>
    <property type="evidence" value="ECO:0007669"/>
    <property type="project" value="UniProtKB-UniRule"/>
</dbReference>
<dbReference type="InterPro" id="IPR002684">
    <property type="entry name" value="Biotin_synth/BioAB"/>
</dbReference>
<keyword evidence="8 14" id="KW-0001">2Fe-2S</keyword>
<dbReference type="EC" id="2.8.1.6" evidence="4 14"/>
<dbReference type="PANTHER" id="PTHR22976:SF2">
    <property type="entry name" value="BIOTIN SYNTHASE, MITOCHONDRIAL"/>
    <property type="match status" value="1"/>
</dbReference>
<dbReference type="InterPro" id="IPR058240">
    <property type="entry name" value="rSAM_sf"/>
</dbReference>
<keyword evidence="7 14" id="KW-0949">S-adenosyl-L-methionine</keyword>
<keyword evidence="10 14" id="KW-0093">Biotin biosynthesis</keyword>
<comment type="pathway">
    <text evidence="1 14">Cofactor biosynthesis; biotin biosynthesis; biotin from 7,8-diaminononanoate: step 2/2.</text>
</comment>
<evidence type="ECO:0000256" key="8">
    <source>
        <dbReference type="ARBA" id="ARBA00022714"/>
    </source>
</evidence>
<evidence type="ECO:0000313" key="18">
    <source>
        <dbReference type="Proteomes" id="UP000539642"/>
    </source>
</evidence>
<dbReference type="SMART" id="SM00876">
    <property type="entry name" value="BATS"/>
    <property type="match status" value="1"/>
</dbReference>
<dbReference type="PROSITE" id="PS51918">
    <property type="entry name" value="RADICAL_SAM"/>
    <property type="match status" value="1"/>
</dbReference>
<dbReference type="InterPro" id="IPR006638">
    <property type="entry name" value="Elp3/MiaA/NifB-like_rSAM"/>
</dbReference>
<comment type="caution">
    <text evidence="17">The sequence shown here is derived from an EMBL/GenBank/DDBJ whole genome shotgun (WGS) entry which is preliminary data.</text>
</comment>
<dbReference type="InterPro" id="IPR024177">
    <property type="entry name" value="Biotin_synthase"/>
</dbReference>
<dbReference type="GO" id="GO:0009102">
    <property type="term" value="P:biotin biosynthetic process"/>
    <property type="evidence" value="ECO:0007669"/>
    <property type="project" value="UniProtKB-UniRule"/>
</dbReference>
<dbReference type="PANTHER" id="PTHR22976">
    <property type="entry name" value="BIOTIN SYNTHASE"/>
    <property type="match status" value="1"/>
</dbReference>
<comment type="catalytic activity">
    <reaction evidence="13 14">
        <text>(4R,5S)-dethiobiotin + (sulfur carrier)-SH + 2 reduced [2Fe-2S]-[ferredoxin] + 2 S-adenosyl-L-methionine = (sulfur carrier)-H + biotin + 2 5'-deoxyadenosine + 2 L-methionine + 2 oxidized [2Fe-2S]-[ferredoxin]</text>
        <dbReference type="Rhea" id="RHEA:22060"/>
        <dbReference type="Rhea" id="RHEA-COMP:10000"/>
        <dbReference type="Rhea" id="RHEA-COMP:10001"/>
        <dbReference type="Rhea" id="RHEA-COMP:14737"/>
        <dbReference type="Rhea" id="RHEA-COMP:14739"/>
        <dbReference type="ChEBI" id="CHEBI:17319"/>
        <dbReference type="ChEBI" id="CHEBI:29917"/>
        <dbReference type="ChEBI" id="CHEBI:33737"/>
        <dbReference type="ChEBI" id="CHEBI:33738"/>
        <dbReference type="ChEBI" id="CHEBI:57586"/>
        <dbReference type="ChEBI" id="CHEBI:57844"/>
        <dbReference type="ChEBI" id="CHEBI:59789"/>
        <dbReference type="ChEBI" id="CHEBI:64428"/>
        <dbReference type="ChEBI" id="CHEBI:149473"/>
        <dbReference type="EC" id="2.8.1.6"/>
    </reaction>
</comment>
<keyword evidence="12 14" id="KW-0411">Iron-sulfur</keyword>
<dbReference type="PIRSF" id="PIRSF001619">
    <property type="entry name" value="Biotin_synth"/>
    <property type="match status" value="1"/>
</dbReference>
<dbReference type="FunFam" id="3.20.20.70:FF:000026">
    <property type="entry name" value="Biotin synthase"/>
    <property type="match status" value="1"/>
</dbReference>
<feature type="binding site" evidence="14 15">
    <location>
        <position position="69"/>
    </location>
    <ligand>
        <name>[4Fe-4S] cluster</name>
        <dbReference type="ChEBI" id="CHEBI:49883"/>
        <note>4Fe-4S-S-AdoMet</note>
    </ligand>
</feature>
<feature type="binding site" evidence="14 15">
    <location>
        <position position="138"/>
    </location>
    <ligand>
        <name>[2Fe-2S] cluster</name>
        <dbReference type="ChEBI" id="CHEBI:190135"/>
    </ligand>
</feature>
<dbReference type="NCBIfam" id="TIGR00433">
    <property type="entry name" value="bioB"/>
    <property type="match status" value="1"/>
</dbReference>
<dbReference type="InterPro" id="IPR010722">
    <property type="entry name" value="BATS_dom"/>
</dbReference>
<dbReference type="InterPro" id="IPR007197">
    <property type="entry name" value="rSAM"/>
</dbReference>
<dbReference type="GO" id="GO:0051539">
    <property type="term" value="F:4 iron, 4 sulfur cluster binding"/>
    <property type="evidence" value="ECO:0007669"/>
    <property type="project" value="UniProtKB-KW"/>
</dbReference>
<feature type="binding site" evidence="14 15">
    <location>
        <position position="268"/>
    </location>
    <ligand>
        <name>[2Fe-2S] cluster</name>
        <dbReference type="ChEBI" id="CHEBI:190135"/>
    </ligand>
</feature>
<organism evidence="17 18">
    <name type="scientific">Desulfoprunum benzoelyticum</name>
    <dbReference type="NCBI Taxonomy" id="1506996"/>
    <lineage>
        <taxon>Bacteria</taxon>
        <taxon>Pseudomonadati</taxon>
        <taxon>Thermodesulfobacteriota</taxon>
        <taxon>Desulfobulbia</taxon>
        <taxon>Desulfobulbales</taxon>
        <taxon>Desulfobulbaceae</taxon>
        <taxon>Desulfoprunum</taxon>
    </lineage>
</organism>
<evidence type="ECO:0000256" key="5">
    <source>
        <dbReference type="ARBA" id="ARBA00022485"/>
    </source>
</evidence>
<keyword evidence="18" id="KW-1185">Reference proteome</keyword>
<dbReference type="SFLD" id="SFLDG01278">
    <property type="entry name" value="biotin_synthase_like"/>
    <property type="match status" value="1"/>
</dbReference>
<reference evidence="17 18" key="1">
    <citation type="submission" date="2020-08" db="EMBL/GenBank/DDBJ databases">
        <title>Genomic Encyclopedia of Type Strains, Phase IV (KMG-IV): sequencing the most valuable type-strain genomes for metagenomic binning, comparative biology and taxonomic classification.</title>
        <authorList>
            <person name="Goeker M."/>
        </authorList>
    </citation>
    <scope>NUCLEOTIDE SEQUENCE [LARGE SCALE GENOMIC DNA]</scope>
    <source>
        <strain evidence="17 18">DSM 28570</strain>
    </source>
</reference>
<dbReference type="GO" id="GO:0004076">
    <property type="term" value="F:biotin synthase activity"/>
    <property type="evidence" value="ECO:0007669"/>
    <property type="project" value="UniProtKB-UniRule"/>
</dbReference>
<dbReference type="CDD" id="cd01335">
    <property type="entry name" value="Radical_SAM"/>
    <property type="match status" value="1"/>
</dbReference>
<evidence type="ECO:0000256" key="6">
    <source>
        <dbReference type="ARBA" id="ARBA00022679"/>
    </source>
</evidence>
<feature type="binding site" evidence="14 15">
    <location>
        <position position="66"/>
    </location>
    <ligand>
        <name>[4Fe-4S] cluster</name>
        <dbReference type="ChEBI" id="CHEBI:49883"/>
        <note>4Fe-4S-S-AdoMet</note>
    </ligand>
</feature>
<dbReference type="SMART" id="SM00729">
    <property type="entry name" value="Elp3"/>
    <property type="match status" value="1"/>
</dbReference>
<evidence type="ECO:0000256" key="14">
    <source>
        <dbReference type="HAMAP-Rule" id="MF_01694"/>
    </source>
</evidence>
<dbReference type="InterPro" id="IPR013785">
    <property type="entry name" value="Aldolase_TIM"/>
</dbReference>
<accession>A0A840UMT0</accession>
<evidence type="ECO:0000256" key="3">
    <source>
        <dbReference type="ARBA" id="ARBA00011738"/>
    </source>
</evidence>
<evidence type="ECO:0000256" key="1">
    <source>
        <dbReference type="ARBA" id="ARBA00004942"/>
    </source>
</evidence>
<evidence type="ECO:0000256" key="11">
    <source>
        <dbReference type="ARBA" id="ARBA00023004"/>
    </source>
</evidence>
<evidence type="ECO:0000256" key="13">
    <source>
        <dbReference type="ARBA" id="ARBA00051157"/>
    </source>
</evidence>
<feature type="binding site" evidence="14 15">
    <location>
        <position position="198"/>
    </location>
    <ligand>
        <name>[2Fe-2S] cluster</name>
        <dbReference type="ChEBI" id="CHEBI:190135"/>
    </ligand>
</feature>
<feature type="domain" description="Radical SAM core" evidence="16">
    <location>
        <begin position="44"/>
        <end position="273"/>
    </location>
</feature>
<dbReference type="RefSeq" id="WP_183349463.1">
    <property type="nucleotide sequence ID" value="NZ_JACHEO010000005.1"/>
</dbReference>
<evidence type="ECO:0000256" key="12">
    <source>
        <dbReference type="ARBA" id="ARBA00023014"/>
    </source>
</evidence>
<evidence type="ECO:0000256" key="2">
    <source>
        <dbReference type="ARBA" id="ARBA00010765"/>
    </source>
</evidence>
<proteinExistence type="inferred from homology"/>
<dbReference type="SFLD" id="SFLDG01060">
    <property type="entry name" value="BATS_domain_containing"/>
    <property type="match status" value="1"/>
</dbReference>
<dbReference type="SUPFAM" id="SSF102114">
    <property type="entry name" value="Radical SAM enzymes"/>
    <property type="match status" value="1"/>
</dbReference>
<comment type="subunit">
    <text evidence="3 14">Homodimer.</text>
</comment>
<comment type="cofactor">
    <cofactor evidence="15">
        <name>[2Fe-2S] cluster</name>
        <dbReference type="ChEBI" id="CHEBI:190135"/>
    </cofactor>
    <text evidence="15">Binds 1 [2Fe-2S] cluster. The cluster is coordinated with 3 cysteines and 1 arginine.</text>
</comment>
<dbReference type="HAMAP" id="MF_01694">
    <property type="entry name" value="BioB"/>
    <property type="match status" value="1"/>
</dbReference>
<evidence type="ECO:0000313" key="17">
    <source>
        <dbReference type="EMBL" id="MBB5347577.1"/>
    </source>
</evidence>
<keyword evidence="5 14" id="KW-0004">4Fe-4S</keyword>
<dbReference type="Pfam" id="PF04055">
    <property type="entry name" value="Radical_SAM"/>
    <property type="match status" value="1"/>
</dbReference>
<name>A0A840UMT0_9BACT</name>
<dbReference type="Pfam" id="PF06968">
    <property type="entry name" value="BATS"/>
    <property type="match status" value="1"/>
</dbReference>
<dbReference type="GO" id="GO:0051537">
    <property type="term" value="F:2 iron, 2 sulfur cluster binding"/>
    <property type="evidence" value="ECO:0007669"/>
    <property type="project" value="UniProtKB-KW"/>
</dbReference>
<keyword evidence="6 14" id="KW-0808">Transferase</keyword>
<evidence type="ECO:0000256" key="9">
    <source>
        <dbReference type="ARBA" id="ARBA00022723"/>
    </source>
</evidence>
<keyword evidence="11 14" id="KW-0408">Iron</keyword>
<evidence type="ECO:0000259" key="16">
    <source>
        <dbReference type="PROSITE" id="PS51918"/>
    </source>
</evidence>
<comment type="function">
    <text evidence="14">Catalyzes the conversion of dethiobiotin (DTB) to biotin by the insertion of a sulfur atom into dethiobiotin via a radical-based mechanism.</text>
</comment>
<gene>
    <name evidence="14" type="primary">bioB</name>
    <name evidence="17" type="ORF">HNQ81_001298</name>
</gene>
<evidence type="ECO:0000256" key="4">
    <source>
        <dbReference type="ARBA" id="ARBA00012236"/>
    </source>
</evidence>
<comment type="cofactor">
    <cofactor evidence="14 15">
        <name>[4Fe-4S] cluster</name>
        <dbReference type="ChEBI" id="CHEBI:49883"/>
    </cofactor>
    <text evidence="14 15">Binds 1 [4Fe-4S] cluster. The cluster is coordinated with 3 cysteines and an exchangeable S-adenosyl-L-methionine.</text>
</comment>
<comment type="similarity">
    <text evidence="2 14">Belongs to the radical SAM superfamily. Biotin synthase family.</text>
</comment>
<dbReference type="Gene3D" id="3.20.20.70">
    <property type="entry name" value="Aldolase class I"/>
    <property type="match status" value="1"/>
</dbReference>
<protein>
    <recommendedName>
        <fullName evidence="4 14">Biotin synthase</fullName>
        <ecNumber evidence="4 14">2.8.1.6</ecNumber>
    </recommendedName>
</protein>
<evidence type="ECO:0000256" key="10">
    <source>
        <dbReference type="ARBA" id="ARBA00022756"/>
    </source>
</evidence>
<dbReference type="EMBL" id="JACHEO010000005">
    <property type="protein sequence ID" value="MBB5347577.1"/>
    <property type="molecule type" value="Genomic_DNA"/>
</dbReference>
<dbReference type="SFLD" id="SFLDS00029">
    <property type="entry name" value="Radical_SAM"/>
    <property type="match status" value="1"/>
</dbReference>